<gene>
    <name evidence="1" type="ORF">LTR37_020470</name>
</gene>
<proteinExistence type="predicted"/>
<dbReference type="EMBL" id="JAUTXU010000362">
    <property type="protein sequence ID" value="KAK3683185.1"/>
    <property type="molecule type" value="Genomic_DNA"/>
</dbReference>
<reference evidence="1" key="1">
    <citation type="submission" date="2023-07" db="EMBL/GenBank/DDBJ databases">
        <title>Black Yeasts Isolated from many extreme environments.</title>
        <authorList>
            <person name="Coleine C."/>
            <person name="Stajich J.E."/>
            <person name="Selbmann L."/>
        </authorList>
    </citation>
    <scope>NUCLEOTIDE SEQUENCE</scope>
    <source>
        <strain evidence="1">CCFEE 5714</strain>
    </source>
</reference>
<name>A0ACC3MB88_9PEZI</name>
<accession>A0ACC3MB88</accession>
<dbReference type="Proteomes" id="UP001281147">
    <property type="component" value="Unassembled WGS sequence"/>
</dbReference>
<sequence length="1220" mass="135477">MSGNDDAEADHRYKPAYTPNQPIPTIKKYREEKENRQAEAQKHGGDLQEQQPSDEQNQSGDGTQGERQDHRNTYQDGHQEEDEDKNAEPVVDTSEADAAATDPRARRKQQKKGKDDGAERQVTDPITHLPVTISDLTSSALEEVPVNPEPFGSTSKTATGVSNKQKSGKQLQAESKDIQEGHDAMKALFPPPEFGVVKQELVEITKTGITVGLGGVAAILTIAAGVEKLLKFERFAIIATSNASGQWLVAFTIWLLFAAVTIGAIVALVFGVRDWMSKKIDSLWEEEVWGAAGDHLKKSKGYETETVAWLNALLGSIWPLINPDLFIGLADTLEDVMQASLPKMVQMVSVDDIGQGSESLRILGIKWLPTGAAARSVGEDGTLLKANHDEGNDRKVPGEGEMESKDDSKSKNNDNDSQTQEGDDGSQQQVTEGLEAEEGDFVNIEVAFAYKARSKKRSMKDRAKDMHLYMAFYLPGNMKLPVWVDLRGIVGTMRLRLQLCPDPPFFSLCTLTFLGQPKVNLSCTPLSRHALNIMDVPLISNFVQSAVDAAMAEYVAPKSLNLDLKDMLAGDDFKKDCTARGVLVVHIKRGYEFETGDSGIPLIKGGSSDPYVSVGWAKFGKPVWSTRLLLDEMEPWWDETAYVLVTPEELNVGERLRVQLWDSDRMTADDDLGRIEVDLKELMKRDESNGQMWHRTDGFRALKAGNTMPGKLEWSVGYYSKVRIQSDQLEAQTVDSEIKSWEQVEKKVDHICERKLREANLKEGRHDSDADELEQQKSQEMKAMQDAMIISAPPPEGYPSGIFSIQIHQITGLELETLSKTDTDKAGAADDEEEEGGGLPSAYCTILINHDKVFKTRTKPKNAKPFYNAGTERYIGSWRNTEVYVSVRDARVKEEDPLLGIVHLSLGDVFKERSQVNGFYPLTGGCGFGRVRISMVWRSVQLQALPEAIGWDYGTLDVQSSVPPNDIPEDLKHLKMKLHTDLGSGKMYAGKHDGGWNTKNEQSLKLPVQQRYSSSLAIEFRHVGVFKDKTAAFAVFWLKNIPDEEEREVTLNVWKGDFERASKNAIPDCGEKVGSIKLKLTFWAGLGAAHSKWASKDQNLRDVVEVLDTARDHLQESKNEQKAGIVDGNATDSSSDDEGFDNEDDSQANGAEGGGKKGPIEKVKDFKKEQKSLGRRNRGLMQWKAPRTAQWASHKLEQTESKFSGLFKHNSRSSGIETEV</sequence>
<organism evidence="1 2">
    <name type="scientific">Vermiconidia calcicola</name>
    <dbReference type="NCBI Taxonomy" id="1690605"/>
    <lineage>
        <taxon>Eukaryota</taxon>
        <taxon>Fungi</taxon>
        <taxon>Dikarya</taxon>
        <taxon>Ascomycota</taxon>
        <taxon>Pezizomycotina</taxon>
        <taxon>Dothideomycetes</taxon>
        <taxon>Dothideomycetidae</taxon>
        <taxon>Mycosphaerellales</taxon>
        <taxon>Extremaceae</taxon>
        <taxon>Vermiconidia</taxon>
    </lineage>
</organism>
<comment type="caution">
    <text evidence="1">The sequence shown here is derived from an EMBL/GenBank/DDBJ whole genome shotgun (WGS) entry which is preliminary data.</text>
</comment>
<evidence type="ECO:0000313" key="1">
    <source>
        <dbReference type="EMBL" id="KAK3683185.1"/>
    </source>
</evidence>
<keyword evidence="2" id="KW-1185">Reference proteome</keyword>
<protein>
    <submittedName>
        <fullName evidence="1">Uncharacterized protein</fullName>
    </submittedName>
</protein>
<evidence type="ECO:0000313" key="2">
    <source>
        <dbReference type="Proteomes" id="UP001281147"/>
    </source>
</evidence>